<protein>
    <submittedName>
        <fullName evidence="1">Uncharacterized protein</fullName>
    </submittedName>
</protein>
<accession>A0A7J8IMW2</accession>
<evidence type="ECO:0000313" key="2">
    <source>
        <dbReference type="Proteomes" id="UP000593571"/>
    </source>
</evidence>
<comment type="caution">
    <text evidence="1">The sequence shown here is derived from an EMBL/GenBank/DDBJ whole genome shotgun (WGS) entry which is preliminary data.</text>
</comment>
<evidence type="ECO:0000313" key="1">
    <source>
        <dbReference type="EMBL" id="KAF6485688.1"/>
    </source>
</evidence>
<sequence length="178" mass="18935">MGALRMQVGGAGCEHVLGWPVTLKALDLSPTWTLRFPGPARGSWLPLPPPLVFQWVCPTHVCHRGLHPHGSHHQHCSWALASAGSQGLALPSPVGGSSQAALPSTWSLPSWAQHLISITVDLAITHPSSASPPSSSLRAHLASRALYMVGFHSFVCTFGEGLLCARPCARHRVNGRCP</sequence>
<dbReference type="EMBL" id="JACASE010000003">
    <property type="protein sequence ID" value="KAF6485688.1"/>
    <property type="molecule type" value="Genomic_DNA"/>
</dbReference>
<dbReference type="Proteomes" id="UP000593571">
    <property type="component" value="Unassembled WGS sequence"/>
</dbReference>
<organism evidence="1 2">
    <name type="scientific">Rousettus aegyptiacus</name>
    <name type="common">Egyptian fruit bat</name>
    <name type="synonym">Pteropus aegyptiacus</name>
    <dbReference type="NCBI Taxonomy" id="9407"/>
    <lineage>
        <taxon>Eukaryota</taxon>
        <taxon>Metazoa</taxon>
        <taxon>Chordata</taxon>
        <taxon>Craniata</taxon>
        <taxon>Vertebrata</taxon>
        <taxon>Euteleostomi</taxon>
        <taxon>Mammalia</taxon>
        <taxon>Eutheria</taxon>
        <taxon>Laurasiatheria</taxon>
        <taxon>Chiroptera</taxon>
        <taxon>Yinpterochiroptera</taxon>
        <taxon>Pteropodoidea</taxon>
        <taxon>Pteropodidae</taxon>
        <taxon>Rousettinae</taxon>
        <taxon>Rousettus</taxon>
    </lineage>
</organism>
<name>A0A7J8IMW2_ROUAE</name>
<proteinExistence type="predicted"/>
<dbReference type="AlphaFoldDB" id="A0A7J8IMW2"/>
<keyword evidence="2" id="KW-1185">Reference proteome</keyword>
<reference evidence="1 2" key="1">
    <citation type="journal article" date="2020" name="Nature">
        <title>Six reference-quality genomes reveal evolution of bat adaptations.</title>
        <authorList>
            <person name="Jebb D."/>
            <person name="Huang Z."/>
            <person name="Pippel M."/>
            <person name="Hughes G.M."/>
            <person name="Lavrichenko K."/>
            <person name="Devanna P."/>
            <person name="Winkler S."/>
            <person name="Jermiin L.S."/>
            <person name="Skirmuntt E.C."/>
            <person name="Katzourakis A."/>
            <person name="Burkitt-Gray L."/>
            <person name="Ray D.A."/>
            <person name="Sullivan K.A.M."/>
            <person name="Roscito J.G."/>
            <person name="Kirilenko B.M."/>
            <person name="Davalos L.M."/>
            <person name="Corthals A.P."/>
            <person name="Power M.L."/>
            <person name="Jones G."/>
            <person name="Ransome R.D."/>
            <person name="Dechmann D.K.N."/>
            <person name="Locatelli A.G."/>
            <person name="Puechmaille S.J."/>
            <person name="Fedrigo O."/>
            <person name="Jarvis E.D."/>
            <person name="Hiller M."/>
            <person name="Vernes S.C."/>
            <person name="Myers E.W."/>
            <person name="Teeling E.C."/>
        </authorList>
    </citation>
    <scope>NUCLEOTIDE SEQUENCE [LARGE SCALE GENOMIC DNA]</scope>
    <source>
        <strain evidence="1">MRouAeg1</strain>
        <tissue evidence="1">Muscle</tissue>
    </source>
</reference>
<gene>
    <name evidence="1" type="ORF">HJG63_010819</name>
</gene>